<name>A0A383VMG9_TETOB</name>
<organism evidence="2 4">
    <name type="scientific">Tetradesmus obliquus</name>
    <name type="common">Green alga</name>
    <name type="synonym">Acutodesmus obliquus</name>
    <dbReference type="NCBI Taxonomy" id="3088"/>
    <lineage>
        <taxon>Eukaryota</taxon>
        <taxon>Viridiplantae</taxon>
        <taxon>Chlorophyta</taxon>
        <taxon>core chlorophytes</taxon>
        <taxon>Chlorophyceae</taxon>
        <taxon>CS clade</taxon>
        <taxon>Sphaeropleales</taxon>
        <taxon>Scenedesmaceae</taxon>
        <taxon>Tetradesmus</taxon>
    </lineage>
</organism>
<evidence type="ECO:0000313" key="2">
    <source>
        <dbReference type="EMBL" id="SZX66090.1"/>
    </source>
</evidence>
<feature type="transmembrane region" description="Helical" evidence="1">
    <location>
        <begin position="113"/>
        <end position="135"/>
    </location>
</feature>
<evidence type="ECO:0000256" key="1">
    <source>
        <dbReference type="SAM" id="Phobius"/>
    </source>
</evidence>
<gene>
    <name evidence="3" type="ORF">BQ4739_LOCUS17875</name>
    <name evidence="2" type="ORF">BQ4739_LOCUS6533</name>
</gene>
<accession>A0A383VMG9</accession>
<dbReference type="Proteomes" id="UP000256970">
    <property type="component" value="Unassembled WGS sequence"/>
</dbReference>
<dbReference type="EMBL" id="FNXT01001288">
    <property type="protein sequence ID" value="SZX77516.1"/>
    <property type="molecule type" value="Genomic_DNA"/>
</dbReference>
<protein>
    <submittedName>
        <fullName evidence="2">Uncharacterized protein</fullName>
    </submittedName>
</protein>
<keyword evidence="1" id="KW-0472">Membrane</keyword>
<proteinExistence type="predicted"/>
<dbReference type="AlphaFoldDB" id="A0A383VMG9"/>
<evidence type="ECO:0000313" key="4">
    <source>
        <dbReference type="Proteomes" id="UP000256970"/>
    </source>
</evidence>
<reference evidence="2 4" key="1">
    <citation type="submission" date="2016-10" db="EMBL/GenBank/DDBJ databases">
        <authorList>
            <person name="Cai Z."/>
        </authorList>
    </citation>
    <scope>NUCLEOTIDE SEQUENCE [LARGE SCALE GENOMIC DNA]</scope>
</reference>
<evidence type="ECO:0000313" key="3">
    <source>
        <dbReference type="EMBL" id="SZX77516.1"/>
    </source>
</evidence>
<keyword evidence="4" id="KW-1185">Reference proteome</keyword>
<keyword evidence="1" id="KW-1133">Transmembrane helix</keyword>
<dbReference type="EMBL" id="FNXT01000686">
    <property type="protein sequence ID" value="SZX66090.1"/>
    <property type="molecule type" value="Genomic_DNA"/>
</dbReference>
<sequence>MVVVAVAASNIWEVLSAVGDLASTIQAFVMPGLIALVLAVRSRAAAAAAAAEATAAEQQQQQDRLSPQSTAGAQIIKPAGSSCSSRRGRGCSCKLLLQLRCDEPLAQELLLQAVHYVGGSFVVALGLALFANGIYQRV</sequence>
<keyword evidence="1" id="KW-0812">Transmembrane</keyword>